<evidence type="ECO:0000256" key="1">
    <source>
        <dbReference type="ARBA" id="ARBA00004651"/>
    </source>
</evidence>
<evidence type="ECO:0000313" key="11">
    <source>
        <dbReference type="Proteomes" id="UP001232536"/>
    </source>
</evidence>
<feature type="region of interest" description="Disordered" evidence="7">
    <location>
        <begin position="205"/>
        <end position="239"/>
    </location>
</feature>
<comment type="subcellular location">
    <subcellularLocation>
        <location evidence="1">Cell membrane</location>
        <topology evidence="1">Multi-pass membrane protein</topology>
    </subcellularLocation>
</comment>
<feature type="transmembrane region" description="Helical" evidence="8">
    <location>
        <begin position="141"/>
        <end position="164"/>
    </location>
</feature>
<proteinExistence type="inferred from homology"/>
<reference evidence="10 11" key="1">
    <citation type="submission" date="2023-07" db="EMBL/GenBank/DDBJ databases">
        <title>Description of novel actinomycetes strains, isolated from tidal flat sediment.</title>
        <authorList>
            <person name="Lu C."/>
        </authorList>
    </citation>
    <scope>NUCLEOTIDE SEQUENCE [LARGE SCALE GENOMIC DNA]</scope>
    <source>
        <strain evidence="10 11">SYSU T00b441</strain>
    </source>
</reference>
<keyword evidence="5 8" id="KW-1133">Transmembrane helix</keyword>
<dbReference type="InterPro" id="IPR032816">
    <property type="entry name" value="VTT_dom"/>
</dbReference>
<gene>
    <name evidence="10" type="ORF">Q6348_00575</name>
</gene>
<evidence type="ECO:0000256" key="7">
    <source>
        <dbReference type="SAM" id="MobiDB-lite"/>
    </source>
</evidence>
<dbReference type="PANTHER" id="PTHR42709">
    <property type="entry name" value="ALKALINE PHOSPHATASE LIKE PROTEIN"/>
    <property type="match status" value="1"/>
</dbReference>
<feature type="transmembrane region" description="Helical" evidence="8">
    <location>
        <begin position="7"/>
        <end position="27"/>
    </location>
</feature>
<evidence type="ECO:0000259" key="9">
    <source>
        <dbReference type="Pfam" id="PF09335"/>
    </source>
</evidence>
<feature type="domain" description="VTT" evidence="9">
    <location>
        <begin position="34"/>
        <end position="159"/>
    </location>
</feature>
<keyword evidence="6 8" id="KW-0472">Membrane</keyword>
<evidence type="ECO:0000256" key="4">
    <source>
        <dbReference type="ARBA" id="ARBA00022692"/>
    </source>
</evidence>
<dbReference type="PANTHER" id="PTHR42709:SF6">
    <property type="entry name" value="UNDECAPRENYL PHOSPHATE TRANSPORTER A"/>
    <property type="match status" value="1"/>
</dbReference>
<sequence length="239" mass="25031">MSTLGDWVLGLTGTPWVFLALWALAVIDGFFPPVPSETVVIALASLAVSTGSPAWWLVAIVAALGAFTGDQVAYSIGKRADLRRRRFVRGRRAQEAMAWAERALHERGAVFIIAARYIPVGRVAVNMTAGGLRYPRARFTAFAAVAGVSWAVYTVALGSTAGVLFRDTPWIAVFVGVAGGVLLGMAADPLLSRLGRRLGWTTVTPQAAPEPVDPSVPPIASQGPAVVDPCDGPRGGLAG</sequence>
<accession>A0ABT9D4R0</accession>
<evidence type="ECO:0000256" key="8">
    <source>
        <dbReference type="SAM" id="Phobius"/>
    </source>
</evidence>
<keyword evidence="11" id="KW-1185">Reference proteome</keyword>
<comment type="caution">
    <text evidence="10">The sequence shown here is derived from an EMBL/GenBank/DDBJ whole genome shotgun (WGS) entry which is preliminary data.</text>
</comment>
<organism evidence="10 11">
    <name type="scientific">Actinotalea lenta</name>
    <dbReference type="NCBI Taxonomy" id="3064654"/>
    <lineage>
        <taxon>Bacteria</taxon>
        <taxon>Bacillati</taxon>
        <taxon>Actinomycetota</taxon>
        <taxon>Actinomycetes</taxon>
        <taxon>Micrococcales</taxon>
        <taxon>Cellulomonadaceae</taxon>
        <taxon>Actinotalea</taxon>
    </lineage>
</organism>
<keyword evidence="4 8" id="KW-0812">Transmembrane</keyword>
<evidence type="ECO:0000313" key="10">
    <source>
        <dbReference type="EMBL" id="MDO8105690.1"/>
    </source>
</evidence>
<evidence type="ECO:0000256" key="5">
    <source>
        <dbReference type="ARBA" id="ARBA00022989"/>
    </source>
</evidence>
<dbReference type="RefSeq" id="WP_304599399.1">
    <property type="nucleotide sequence ID" value="NZ_JAUQYO010000003.1"/>
</dbReference>
<dbReference type="EMBL" id="JAUQYP010000001">
    <property type="protein sequence ID" value="MDO8105690.1"/>
    <property type="molecule type" value="Genomic_DNA"/>
</dbReference>
<evidence type="ECO:0000256" key="6">
    <source>
        <dbReference type="ARBA" id="ARBA00023136"/>
    </source>
</evidence>
<dbReference type="Proteomes" id="UP001232536">
    <property type="component" value="Unassembled WGS sequence"/>
</dbReference>
<dbReference type="InterPro" id="IPR051311">
    <property type="entry name" value="DedA_domain"/>
</dbReference>
<protein>
    <submittedName>
        <fullName evidence="10">DedA family protein</fullName>
    </submittedName>
</protein>
<comment type="similarity">
    <text evidence="2">Belongs to the DedA family.</text>
</comment>
<keyword evidence="3" id="KW-1003">Cell membrane</keyword>
<evidence type="ECO:0000256" key="3">
    <source>
        <dbReference type="ARBA" id="ARBA00022475"/>
    </source>
</evidence>
<feature type="transmembrane region" description="Helical" evidence="8">
    <location>
        <begin position="170"/>
        <end position="191"/>
    </location>
</feature>
<evidence type="ECO:0000256" key="2">
    <source>
        <dbReference type="ARBA" id="ARBA00010792"/>
    </source>
</evidence>
<name>A0ABT9D4R0_9CELL</name>
<feature type="transmembrane region" description="Helical" evidence="8">
    <location>
        <begin position="54"/>
        <end position="76"/>
    </location>
</feature>
<dbReference type="Pfam" id="PF09335">
    <property type="entry name" value="VTT_dom"/>
    <property type="match status" value="1"/>
</dbReference>